<evidence type="ECO:0000313" key="4">
    <source>
        <dbReference type="Proteomes" id="UP000000311"/>
    </source>
</evidence>
<evidence type="ECO:0000256" key="1">
    <source>
        <dbReference type="SAM" id="MobiDB-lite"/>
    </source>
</evidence>
<evidence type="ECO:0000313" key="3">
    <source>
        <dbReference type="EMBL" id="EFN62450.1"/>
    </source>
</evidence>
<keyword evidence="4" id="KW-1185">Reference proteome</keyword>
<dbReference type="EMBL" id="GL443213">
    <property type="protein sequence ID" value="EFN62450.1"/>
    <property type="molecule type" value="Genomic_DNA"/>
</dbReference>
<feature type="chain" id="PRO_5003156988" evidence="2">
    <location>
        <begin position="25"/>
        <end position="93"/>
    </location>
</feature>
<dbReference type="AlphaFoldDB" id="E2AW28"/>
<gene>
    <name evidence="3" type="ORF">EAG_01641</name>
</gene>
<accession>E2AW28</accession>
<dbReference type="Proteomes" id="UP000000311">
    <property type="component" value="Unassembled WGS sequence"/>
</dbReference>
<evidence type="ECO:0000256" key="2">
    <source>
        <dbReference type="SAM" id="SignalP"/>
    </source>
</evidence>
<dbReference type="InParanoid" id="E2AW28"/>
<protein>
    <submittedName>
        <fullName evidence="3">Uncharacterized protein</fullName>
    </submittedName>
</protein>
<dbReference type="OrthoDB" id="9829321at2759"/>
<proteinExistence type="predicted"/>
<keyword evidence="2" id="KW-0732">Signal</keyword>
<feature type="compositionally biased region" description="Pro residues" evidence="1">
    <location>
        <begin position="47"/>
        <end position="64"/>
    </location>
</feature>
<organism evidence="4">
    <name type="scientific">Camponotus floridanus</name>
    <name type="common">Florida carpenter ant</name>
    <dbReference type="NCBI Taxonomy" id="104421"/>
    <lineage>
        <taxon>Eukaryota</taxon>
        <taxon>Metazoa</taxon>
        <taxon>Ecdysozoa</taxon>
        <taxon>Arthropoda</taxon>
        <taxon>Hexapoda</taxon>
        <taxon>Insecta</taxon>
        <taxon>Pterygota</taxon>
        <taxon>Neoptera</taxon>
        <taxon>Endopterygota</taxon>
        <taxon>Hymenoptera</taxon>
        <taxon>Apocrita</taxon>
        <taxon>Aculeata</taxon>
        <taxon>Formicoidea</taxon>
        <taxon>Formicidae</taxon>
        <taxon>Formicinae</taxon>
        <taxon>Camponotus</taxon>
    </lineage>
</organism>
<sequence>MHLHSGLTLPILLIIASYPLTLRARRVAPLIEDDWARRPHRAADLRSPPPQPQSQPLPPPPPPSSLISAVVARPTEGLDERLGERECIALRVH</sequence>
<reference evidence="3 4" key="1">
    <citation type="journal article" date="2010" name="Science">
        <title>Genomic comparison of the ants Camponotus floridanus and Harpegnathos saltator.</title>
        <authorList>
            <person name="Bonasio R."/>
            <person name="Zhang G."/>
            <person name="Ye C."/>
            <person name="Mutti N.S."/>
            <person name="Fang X."/>
            <person name="Qin N."/>
            <person name="Donahue G."/>
            <person name="Yang P."/>
            <person name="Li Q."/>
            <person name="Li C."/>
            <person name="Zhang P."/>
            <person name="Huang Z."/>
            <person name="Berger S.L."/>
            <person name="Reinberg D."/>
            <person name="Wang J."/>
            <person name="Liebig J."/>
        </authorList>
    </citation>
    <scope>NUCLEOTIDE SEQUENCE [LARGE SCALE GENOMIC DNA]</scope>
    <source>
        <strain evidence="4">C129</strain>
    </source>
</reference>
<feature type="region of interest" description="Disordered" evidence="1">
    <location>
        <begin position="38"/>
        <end position="67"/>
    </location>
</feature>
<feature type="signal peptide" evidence="2">
    <location>
        <begin position="1"/>
        <end position="24"/>
    </location>
</feature>
<name>E2AW28_CAMFO</name>